<dbReference type="Proteomes" id="UP000778523">
    <property type="component" value="Unassembled WGS sequence"/>
</dbReference>
<evidence type="ECO:0000256" key="1">
    <source>
        <dbReference type="SAM" id="Coils"/>
    </source>
</evidence>
<feature type="transmembrane region" description="Helical" evidence="2">
    <location>
        <begin position="21"/>
        <end position="43"/>
    </location>
</feature>
<keyword evidence="4" id="KW-1185">Reference proteome</keyword>
<dbReference type="RefSeq" id="WP_170022234.1">
    <property type="nucleotide sequence ID" value="NZ_JABCSC020000003.1"/>
</dbReference>
<name>A0ABX2INK9_9RHOO</name>
<keyword evidence="2" id="KW-0472">Membrane</keyword>
<dbReference type="InterPro" id="IPR007813">
    <property type="entry name" value="PilN"/>
</dbReference>
<evidence type="ECO:0000256" key="2">
    <source>
        <dbReference type="SAM" id="Phobius"/>
    </source>
</evidence>
<dbReference type="Pfam" id="PF05137">
    <property type="entry name" value="PilN"/>
    <property type="match status" value="1"/>
</dbReference>
<dbReference type="PANTHER" id="PTHR40278">
    <property type="entry name" value="DNA UTILIZATION PROTEIN HOFN"/>
    <property type="match status" value="1"/>
</dbReference>
<gene>
    <name evidence="3" type="ORF">HJ583_012510</name>
</gene>
<evidence type="ECO:0000313" key="3">
    <source>
        <dbReference type="EMBL" id="NSL55853.1"/>
    </source>
</evidence>
<protein>
    <submittedName>
        <fullName evidence="3">PilN domain-containing protein</fullName>
    </submittedName>
</protein>
<accession>A0ABX2INK9</accession>
<comment type="caution">
    <text evidence="3">The sequence shown here is derived from an EMBL/GenBank/DDBJ whole genome shotgun (WGS) entry which is preliminary data.</text>
</comment>
<feature type="coiled-coil region" evidence="1">
    <location>
        <begin position="47"/>
        <end position="84"/>
    </location>
</feature>
<keyword evidence="2" id="KW-1133">Transmembrane helix</keyword>
<sequence length="197" mass="21663">MIRINLLPHREEARKDRRQQFISLAVLMVLAGATVWFVGSTLIGSQIDAQNSSNDFLKREIASLDKEIAEIARLKEQTQSLLARKQVIESLQGNRTETVTVFNELVKQMPEGVFLKSVKQTGNGIVFVGLSQSNARVSQLMRNLDASPIFERPMLQEIKAVSYKGRQVGEFILGVSIERAPIEGADAAKAPAAGGKS</sequence>
<proteinExistence type="predicted"/>
<evidence type="ECO:0000313" key="4">
    <source>
        <dbReference type="Proteomes" id="UP000778523"/>
    </source>
</evidence>
<dbReference type="EMBL" id="JABCSC020000003">
    <property type="protein sequence ID" value="NSL55853.1"/>
    <property type="molecule type" value="Genomic_DNA"/>
</dbReference>
<keyword evidence="2" id="KW-0812">Transmembrane</keyword>
<reference evidence="3 4" key="1">
    <citation type="submission" date="2020-06" db="EMBL/GenBank/DDBJ databases">
        <title>Draft genome of Uliginosibacterium sp. IMCC34675.</title>
        <authorList>
            <person name="Song J."/>
        </authorList>
    </citation>
    <scope>NUCLEOTIDE SEQUENCE [LARGE SCALE GENOMIC DNA]</scope>
    <source>
        <strain evidence="3 4">IMCC34675</strain>
    </source>
</reference>
<organism evidence="3 4">
    <name type="scientific">Uliginosibacterium aquaticum</name>
    <dbReference type="NCBI Taxonomy" id="2731212"/>
    <lineage>
        <taxon>Bacteria</taxon>
        <taxon>Pseudomonadati</taxon>
        <taxon>Pseudomonadota</taxon>
        <taxon>Betaproteobacteria</taxon>
        <taxon>Rhodocyclales</taxon>
        <taxon>Zoogloeaceae</taxon>
        <taxon>Uliginosibacterium</taxon>
    </lineage>
</organism>
<dbReference type="InterPro" id="IPR052534">
    <property type="entry name" value="Extracell_DNA_Util/SecSys_Comp"/>
</dbReference>
<dbReference type="PANTHER" id="PTHR40278:SF2">
    <property type="entry name" value="TYPE IV PILUS INNER MEMBRANE COMPONENT PILN"/>
    <property type="match status" value="1"/>
</dbReference>
<keyword evidence="1" id="KW-0175">Coiled coil</keyword>